<keyword evidence="2" id="KW-0808">Transferase</keyword>
<keyword evidence="7" id="KW-1185">Reference proteome</keyword>
<evidence type="ECO:0000256" key="2">
    <source>
        <dbReference type="ARBA" id="ARBA00022679"/>
    </source>
</evidence>
<comment type="cofactor">
    <cofactor evidence="1">
        <name>(R)-lipoate</name>
        <dbReference type="ChEBI" id="CHEBI:83088"/>
    </cofactor>
</comment>
<dbReference type="InterPro" id="IPR050743">
    <property type="entry name" value="2-oxoacid_DH_E2_comp"/>
</dbReference>
<dbReference type="InterPro" id="IPR000089">
    <property type="entry name" value="Biotin_lipoyl"/>
</dbReference>
<dbReference type="Proteomes" id="UP000823521">
    <property type="component" value="Unassembled WGS sequence"/>
</dbReference>
<dbReference type="InterPro" id="IPR011053">
    <property type="entry name" value="Single_hybrid_motif"/>
</dbReference>
<dbReference type="Pfam" id="PF00364">
    <property type="entry name" value="Biotin_lipoyl"/>
    <property type="match status" value="1"/>
</dbReference>
<reference evidence="6 7" key="1">
    <citation type="submission" date="2019-12" db="EMBL/GenBank/DDBJ databases">
        <title>Whole genome sequencing of endophytic Actinobacterium Micromonospora sp. MPMI6T.</title>
        <authorList>
            <person name="Evv R."/>
            <person name="Podile A.R."/>
        </authorList>
    </citation>
    <scope>NUCLEOTIDE SEQUENCE [LARGE SCALE GENOMIC DNA]</scope>
    <source>
        <strain evidence="6 7">MPMI6</strain>
    </source>
</reference>
<comment type="caution">
    <text evidence="6">The sequence shown here is derived from an EMBL/GenBank/DDBJ whole genome shotgun (WGS) entry which is preliminary data.</text>
</comment>
<proteinExistence type="predicted"/>
<dbReference type="EMBL" id="WVUH01000195">
    <property type="protein sequence ID" value="MBO4208425.1"/>
    <property type="molecule type" value="Genomic_DNA"/>
</dbReference>
<keyword evidence="4" id="KW-0012">Acyltransferase</keyword>
<name>A0ABS3VVA3_MICEH</name>
<organism evidence="6 7">
    <name type="scientific">Micromonospora echinofusca</name>
    <dbReference type="NCBI Taxonomy" id="47858"/>
    <lineage>
        <taxon>Bacteria</taxon>
        <taxon>Bacillati</taxon>
        <taxon>Actinomycetota</taxon>
        <taxon>Actinomycetes</taxon>
        <taxon>Micromonosporales</taxon>
        <taxon>Micromonosporaceae</taxon>
        <taxon>Micromonospora</taxon>
    </lineage>
</organism>
<accession>A0ABS3VVA3</accession>
<protein>
    <submittedName>
        <fullName evidence="6">Biotin attachment protein</fullName>
    </submittedName>
</protein>
<dbReference type="PROSITE" id="PS00189">
    <property type="entry name" value="LIPOYL"/>
    <property type="match status" value="1"/>
</dbReference>
<evidence type="ECO:0000259" key="5">
    <source>
        <dbReference type="PROSITE" id="PS50968"/>
    </source>
</evidence>
<dbReference type="SUPFAM" id="SSF51230">
    <property type="entry name" value="Single hybrid motif"/>
    <property type="match status" value="1"/>
</dbReference>
<feature type="domain" description="Lipoyl-binding" evidence="5">
    <location>
        <begin position="1"/>
        <end position="73"/>
    </location>
</feature>
<evidence type="ECO:0000256" key="3">
    <source>
        <dbReference type="ARBA" id="ARBA00022823"/>
    </source>
</evidence>
<gene>
    <name evidence="6" type="ORF">GSF22_20780</name>
</gene>
<evidence type="ECO:0000313" key="7">
    <source>
        <dbReference type="Proteomes" id="UP000823521"/>
    </source>
</evidence>
<dbReference type="Gene3D" id="2.40.50.100">
    <property type="match status" value="1"/>
</dbReference>
<dbReference type="CDD" id="cd06849">
    <property type="entry name" value="lipoyl_domain"/>
    <property type="match status" value="1"/>
</dbReference>
<dbReference type="InterPro" id="IPR003016">
    <property type="entry name" value="2-oxoA_DH_lipoyl-BS"/>
</dbReference>
<keyword evidence="3" id="KW-0450">Lipoyl</keyword>
<sequence>MKMPRVGETVDEVVVMEWEAEVGAEVAAGDVLLRVETDKAVVEVPSPVTGRLVHRAVAEGDEVTTGTVICAIES</sequence>
<dbReference type="PANTHER" id="PTHR43178:SF5">
    <property type="entry name" value="LIPOAMIDE ACYLTRANSFERASE COMPONENT OF BRANCHED-CHAIN ALPHA-KETO ACID DEHYDROGENASE COMPLEX, MITOCHONDRIAL"/>
    <property type="match status" value="1"/>
</dbReference>
<dbReference type="PANTHER" id="PTHR43178">
    <property type="entry name" value="DIHYDROLIPOAMIDE ACETYLTRANSFERASE COMPONENT OF PYRUVATE DEHYDROGENASE COMPLEX"/>
    <property type="match status" value="1"/>
</dbReference>
<evidence type="ECO:0000313" key="6">
    <source>
        <dbReference type="EMBL" id="MBO4208425.1"/>
    </source>
</evidence>
<dbReference type="PROSITE" id="PS50968">
    <property type="entry name" value="BIOTINYL_LIPOYL"/>
    <property type="match status" value="1"/>
</dbReference>
<evidence type="ECO:0000256" key="1">
    <source>
        <dbReference type="ARBA" id="ARBA00001938"/>
    </source>
</evidence>
<evidence type="ECO:0000256" key="4">
    <source>
        <dbReference type="ARBA" id="ARBA00023315"/>
    </source>
</evidence>